<feature type="coiled-coil region" evidence="1">
    <location>
        <begin position="175"/>
        <end position="205"/>
    </location>
</feature>
<comment type="caution">
    <text evidence="2">The sequence shown here is derived from an EMBL/GenBank/DDBJ whole genome shotgun (WGS) entry which is preliminary data.</text>
</comment>
<protein>
    <submittedName>
        <fullName evidence="2">Uncharacterized protein</fullName>
    </submittedName>
</protein>
<keyword evidence="1" id="KW-0175">Coiled coil</keyword>
<dbReference type="AlphaFoldDB" id="A0A5J4X0G1"/>
<proteinExistence type="predicted"/>
<organism evidence="2 3">
    <name type="scientific">Streblomastix strix</name>
    <dbReference type="NCBI Taxonomy" id="222440"/>
    <lineage>
        <taxon>Eukaryota</taxon>
        <taxon>Metamonada</taxon>
        <taxon>Preaxostyla</taxon>
        <taxon>Oxymonadida</taxon>
        <taxon>Streblomastigidae</taxon>
        <taxon>Streblomastix</taxon>
    </lineage>
</organism>
<dbReference type="Proteomes" id="UP000324800">
    <property type="component" value="Unassembled WGS sequence"/>
</dbReference>
<feature type="coiled-coil region" evidence="1">
    <location>
        <begin position="4"/>
        <end position="73"/>
    </location>
</feature>
<name>A0A5J4X0G1_9EUKA</name>
<dbReference type="EMBL" id="SNRW01000596">
    <property type="protein sequence ID" value="KAA6400236.1"/>
    <property type="molecule type" value="Genomic_DNA"/>
</dbReference>
<sequence length="253" mass="29909">MAEIADLRNEINQLVSTINMLASEGRYDDADQTSKRLDLARKKLSEKQRAQLLEEERRKADALRRTYNSMQYKFDGEWNEEMHTFEENASHKLEVLHYQQEQEYAELEAALQREIPIPPKPSNELINLRATEKEFAKLKKFPEAQRAKVKADALEEQERASFEKEDATRRAGLLNQLKQQHINEKNNLMKRLDKERKERQLARGNDISRLDRRFQKIQREQKNENTAKFSEFEAAERKFGVGGYGLDQQQRKK</sequence>
<evidence type="ECO:0000313" key="3">
    <source>
        <dbReference type="Proteomes" id="UP000324800"/>
    </source>
</evidence>
<evidence type="ECO:0000313" key="2">
    <source>
        <dbReference type="EMBL" id="KAA6400236.1"/>
    </source>
</evidence>
<evidence type="ECO:0000256" key="1">
    <source>
        <dbReference type="SAM" id="Coils"/>
    </source>
</evidence>
<reference evidence="2 3" key="1">
    <citation type="submission" date="2019-03" db="EMBL/GenBank/DDBJ databases">
        <title>Single cell metagenomics reveals metabolic interactions within the superorganism composed of flagellate Streblomastix strix and complex community of Bacteroidetes bacteria on its surface.</title>
        <authorList>
            <person name="Treitli S.C."/>
            <person name="Kolisko M."/>
            <person name="Husnik F."/>
            <person name="Keeling P."/>
            <person name="Hampl V."/>
        </authorList>
    </citation>
    <scope>NUCLEOTIDE SEQUENCE [LARGE SCALE GENOMIC DNA]</scope>
    <source>
        <strain evidence="2">ST1C</strain>
    </source>
</reference>
<gene>
    <name evidence="2" type="ORF">EZS28_004241</name>
</gene>
<dbReference type="PANTHER" id="PTHR47026:SF2">
    <property type="entry name" value="FLAGELLAR ASSOCIATED PROTEIN"/>
    <property type="match status" value="1"/>
</dbReference>
<accession>A0A5J4X0G1</accession>
<dbReference type="PANTHER" id="PTHR47026">
    <property type="entry name" value="PIGMENTOSA GTPASE REGULATOR-LIKE PROTEIN, PUTATIVE-RELATED"/>
    <property type="match status" value="1"/>
</dbReference>